<dbReference type="CDD" id="cd18774">
    <property type="entry name" value="PDC2_HK_sensor"/>
    <property type="match status" value="1"/>
</dbReference>
<keyword evidence="6" id="KW-1133">Transmembrane helix</keyword>
<protein>
    <submittedName>
        <fullName evidence="8">Sensor histidine kinase</fullName>
        <ecNumber evidence="8">2.7.13.3</ecNumber>
    </submittedName>
</protein>
<dbReference type="Gene3D" id="3.30.565.10">
    <property type="entry name" value="Histidine kinase-like ATPase, C-terminal domain"/>
    <property type="match status" value="1"/>
</dbReference>
<dbReference type="Proteomes" id="UP001596250">
    <property type="component" value="Unassembled WGS sequence"/>
</dbReference>
<dbReference type="CDD" id="cd06225">
    <property type="entry name" value="HAMP"/>
    <property type="match status" value="1"/>
</dbReference>
<keyword evidence="2" id="KW-1003">Cell membrane</keyword>
<dbReference type="InterPro" id="IPR010559">
    <property type="entry name" value="Sig_transdc_His_kin_internal"/>
</dbReference>
<keyword evidence="4 8" id="KW-0808">Transferase</keyword>
<dbReference type="Gene3D" id="1.10.287.130">
    <property type="match status" value="1"/>
</dbReference>
<dbReference type="InterPro" id="IPR050640">
    <property type="entry name" value="Bact_2-comp_sensor_kinase"/>
</dbReference>
<dbReference type="PROSITE" id="PS50885">
    <property type="entry name" value="HAMP"/>
    <property type="match status" value="1"/>
</dbReference>
<gene>
    <name evidence="8" type="ORF">ACFPXP_02035</name>
</gene>
<evidence type="ECO:0000256" key="2">
    <source>
        <dbReference type="ARBA" id="ARBA00022475"/>
    </source>
</evidence>
<dbReference type="Pfam" id="PF06580">
    <property type="entry name" value="His_kinase"/>
    <property type="match status" value="1"/>
</dbReference>
<dbReference type="InterPro" id="IPR036890">
    <property type="entry name" value="HATPase_C_sf"/>
</dbReference>
<dbReference type="SUPFAM" id="SSF158472">
    <property type="entry name" value="HAMP domain-like"/>
    <property type="match status" value="1"/>
</dbReference>
<dbReference type="GO" id="GO:0004673">
    <property type="term" value="F:protein histidine kinase activity"/>
    <property type="evidence" value="ECO:0007669"/>
    <property type="project" value="UniProtKB-EC"/>
</dbReference>
<keyword evidence="8" id="KW-0418">Kinase</keyword>
<dbReference type="InterPro" id="IPR003660">
    <property type="entry name" value="HAMP_dom"/>
</dbReference>
<keyword evidence="6" id="KW-0812">Transmembrane</keyword>
<dbReference type="SMART" id="SM00304">
    <property type="entry name" value="HAMP"/>
    <property type="match status" value="1"/>
</dbReference>
<keyword evidence="5 6" id="KW-0472">Membrane</keyword>
<evidence type="ECO:0000256" key="4">
    <source>
        <dbReference type="ARBA" id="ARBA00022679"/>
    </source>
</evidence>
<evidence type="ECO:0000313" key="8">
    <source>
        <dbReference type="EMBL" id="MFC5985252.1"/>
    </source>
</evidence>
<dbReference type="PANTHER" id="PTHR34220:SF7">
    <property type="entry name" value="SENSOR HISTIDINE KINASE YPDA"/>
    <property type="match status" value="1"/>
</dbReference>
<organism evidence="8 9">
    <name type="scientific">Marinicrinis lubricantis</name>
    <dbReference type="NCBI Taxonomy" id="2086470"/>
    <lineage>
        <taxon>Bacteria</taxon>
        <taxon>Bacillati</taxon>
        <taxon>Bacillota</taxon>
        <taxon>Bacilli</taxon>
        <taxon>Bacillales</taxon>
        <taxon>Paenibacillaceae</taxon>
    </lineage>
</organism>
<dbReference type="PANTHER" id="PTHR34220">
    <property type="entry name" value="SENSOR HISTIDINE KINASE YPDA"/>
    <property type="match status" value="1"/>
</dbReference>
<dbReference type="EMBL" id="JBHSQV010000010">
    <property type="protein sequence ID" value="MFC5985252.1"/>
    <property type="molecule type" value="Genomic_DNA"/>
</dbReference>
<evidence type="ECO:0000259" key="7">
    <source>
        <dbReference type="PROSITE" id="PS50885"/>
    </source>
</evidence>
<feature type="domain" description="HAMP" evidence="7">
    <location>
        <begin position="309"/>
        <end position="361"/>
    </location>
</feature>
<feature type="transmembrane region" description="Helical" evidence="6">
    <location>
        <begin position="12"/>
        <end position="29"/>
    </location>
</feature>
<dbReference type="Gene3D" id="3.30.450.20">
    <property type="entry name" value="PAS domain"/>
    <property type="match status" value="1"/>
</dbReference>
<comment type="caution">
    <text evidence="8">The sequence shown here is derived from an EMBL/GenBank/DDBJ whole genome shotgun (WGS) entry which is preliminary data.</text>
</comment>
<dbReference type="Pfam" id="PF00672">
    <property type="entry name" value="HAMP"/>
    <property type="match status" value="1"/>
</dbReference>
<evidence type="ECO:0000256" key="3">
    <source>
        <dbReference type="ARBA" id="ARBA00022553"/>
    </source>
</evidence>
<sequence length="589" mass="68203">MRLKYSTFRRITLFIFLLLIPIMVLYAMSNRVSVQVLTEEVTSLKQKDLDYFANDINKTVDSISTLGFILSQDIHIQKLRHLHLLETKYELTEEKLRMLERLQLLNVTGTWDTQYSIMSPENEQIISTSSTLFSYDLDMLRERYSPVWEYKTLTFMGSTGKWFLRHIVKPVIDQTELENAGLIVELSFREEDLVRELDQFKVGGSGDPFLYGPGGEVILNRTANSEMVEQITQRIREEGALAYSNRITELNGEDYLIGSREIPSLGWYVVDYIPLQSIVQPIHKSRNLFYGSMALLLVMSVVAAYLLYKNVQRPIVQLIRGVQKLKMGDYSARITSDPKNEFTFLFHRFNEMAAETEQLIQKVYVEEIRAREANLKQLQSQINPHFLYNCFALIRSLTRLNKKDSVMELVLHLSKYYRYTTRVEKQSASLKEELDLVESYLKIQQLHIQHLRFEMHVPSSMWNLEIPRLLLQPLVENAVLHGVEPADSDGLVQILGEESEAFHCIHVIDNGVGLTESELVKLEKDIHSAPTEETGCALWNIQQRLRLQFGDQAKLLFKRRAEGGLKVTVQWPKSPHSIQPLEIERQGEN</sequence>
<keyword evidence="9" id="KW-1185">Reference proteome</keyword>
<evidence type="ECO:0000313" key="9">
    <source>
        <dbReference type="Proteomes" id="UP001596250"/>
    </source>
</evidence>
<evidence type="ECO:0000256" key="1">
    <source>
        <dbReference type="ARBA" id="ARBA00004651"/>
    </source>
</evidence>
<proteinExistence type="predicted"/>
<dbReference type="SUPFAM" id="SSF55874">
    <property type="entry name" value="ATPase domain of HSP90 chaperone/DNA topoisomerase II/histidine kinase"/>
    <property type="match status" value="1"/>
</dbReference>
<keyword evidence="3" id="KW-0597">Phosphoprotein</keyword>
<name>A0ABW1IJN0_9BACL</name>
<accession>A0ABW1IJN0</accession>
<dbReference type="EC" id="2.7.13.3" evidence="8"/>
<evidence type="ECO:0000256" key="6">
    <source>
        <dbReference type="SAM" id="Phobius"/>
    </source>
</evidence>
<reference evidence="9" key="1">
    <citation type="journal article" date="2019" name="Int. J. Syst. Evol. Microbiol.">
        <title>The Global Catalogue of Microorganisms (GCM) 10K type strain sequencing project: providing services to taxonomists for standard genome sequencing and annotation.</title>
        <authorList>
            <consortium name="The Broad Institute Genomics Platform"/>
            <consortium name="The Broad Institute Genome Sequencing Center for Infectious Disease"/>
            <person name="Wu L."/>
            <person name="Ma J."/>
        </authorList>
    </citation>
    <scope>NUCLEOTIDE SEQUENCE [LARGE SCALE GENOMIC DNA]</scope>
    <source>
        <strain evidence="9">CCM 8749</strain>
    </source>
</reference>
<evidence type="ECO:0000256" key="5">
    <source>
        <dbReference type="ARBA" id="ARBA00023136"/>
    </source>
</evidence>
<dbReference type="RefSeq" id="WP_379891904.1">
    <property type="nucleotide sequence ID" value="NZ_CBCSCT010000003.1"/>
</dbReference>
<comment type="subcellular location">
    <subcellularLocation>
        <location evidence="1">Cell membrane</location>
        <topology evidence="1">Multi-pass membrane protein</topology>
    </subcellularLocation>
</comment>